<protein>
    <recommendedName>
        <fullName evidence="4">J domain-containing protein</fullName>
    </recommendedName>
</protein>
<evidence type="ECO:0000256" key="1">
    <source>
        <dbReference type="SAM" id="MobiDB-lite"/>
    </source>
</evidence>
<dbReference type="RefSeq" id="WP_176218606.1">
    <property type="nucleotide sequence ID" value="NZ_MSPX01000002.1"/>
</dbReference>
<gene>
    <name evidence="2" type="ORF">BTR14_03305</name>
</gene>
<name>A0ABX3PHM7_9HYPH</name>
<keyword evidence="3" id="KW-1185">Reference proteome</keyword>
<feature type="region of interest" description="Disordered" evidence="1">
    <location>
        <begin position="1"/>
        <end position="20"/>
    </location>
</feature>
<feature type="compositionally biased region" description="Pro residues" evidence="1">
    <location>
        <begin position="71"/>
        <end position="87"/>
    </location>
</feature>
<sequence>MLERLQAEAEDTPPEPADAPAFAQISGLSASFAPERDRAALNHGADATGAYREFAGEAQSFESPDVHTTEPAPPDQAAPDPDVPAPEMPASEMVAPEPAPPPPPPAHLLRLSPEEIAGELALSAKDTLESLAAKRRRFARANHPDAHDGAWREAATRRMTIANMLIDEASRRLRRQAGLMAADRAKGKARTGQAPQASGSQARR</sequence>
<evidence type="ECO:0000313" key="3">
    <source>
        <dbReference type="Proteomes" id="UP000192652"/>
    </source>
</evidence>
<dbReference type="Proteomes" id="UP000192652">
    <property type="component" value="Unassembled WGS sequence"/>
</dbReference>
<dbReference type="EMBL" id="MSPX01000002">
    <property type="protein sequence ID" value="OQP87608.1"/>
    <property type="molecule type" value="Genomic_DNA"/>
</dbReference>
<feature type="compositionally biased region" description="Polar residues" evidence="1">
    <location>
        <begin position="193"/>
        <end position="204"/>
    </location>
</feature>
<reference evidence="2 3" key="1">
    <citation type="journal article" date="2017" name="Antonie Van Leeuwenhoek">
        <title>Rhizobium rhizosphaerae sp. nov., a novel species isolated from rice rhizosphere.</title>
        <authorList>
            <person name="Zhao J.J."/>
            <person name="Zhang J."/>
            <person name="Zhang R.J."/>
            <person name="Zhang C.W."/>
            <person name="Yin H.Q."/>
            <person name="Zhang X.X."/>
        </authorList>
    </citation>
    <scope>NUCLEOTIDE SEQUENCE [LARGE SCALE GENOMIC DNA]</scope>
    <source>
        <strain evidence="2 3">RD15</strain>
    </source>
</reference>
<comment type="caution">
    <text evidence="2">The sequence shown here is derived from an EMBL/GenBank/DDBJ whole genome shotgun (WGS) entry which is preliminary data.</text>
</comment>
<feature type="compositionally biased region" description="Pro residues" evidence="1">
    <location>
        <begin position="97"/>
        <end position="106"/>
    </location>
</feature>
<feature type="region of interest" description="Disordered" evidence="1">
    <location>
        <begin position="50"/>
        <end position="109"/>
    </location>
</feature>
<accession>A0ABX3PHM7</accession>
<organism evidence="2 3">
    <name type="scientific">Xaviernesmea rhizosphaerae</name>
    <dbReference type="NCBI Taxonomy" id="1672749"/>
    <lineage>
        <taxon>Bacteria</taxon>
        <taxon>Pseudomonadati</taxon>
        <taxon>Pseudomonadota</taxon>
        <taxon>Alphaproteobacteria</taxon>
        <taxon>Hyphomicrobiales</taxon>
        <taxon>Rhizobiaceae</taxon>
        <taxon>Rhizobium/Agrobacterium group</taxon>
        <taxon>Xaviernesmea</taxon>
    </lineage>
</organism>
<proteinExistence type="predicted"/>
<feature type="region of interest" description="Disordered" evidence="1">
    <location>
        <begin position="179"/>
        <end position="204"/>
    </location>
</feature>
<evidence type="ECO:0000313" key="2">
    <source>
        <dbReference type="EMBL" id="OQP87608.1"/>
    </source>
</evidence>
<evidence type="ECO:0008006" key="4">
    <source>
        <dbReference type="Google" id="ProtNLM"/>
    </source>
</evidence>